<keyword evidence="6" id="KW-1185">Reference proteome</keyword>
<dbReference type="GO" id="GO:0051082">
    <property type="term" value="F:unfolded protein binding"/>
    <property type="evidence" value="ECO:0007669"/>
    <property type="project" value="InterPro"/>
</dbReference>
<dbReference type="Gene3D" id="1.20.1270.10">
    <property type="match status" value="1"/>
</dbReference>
<evidence type="ECO:0000256" key="3">
    <source>
        <dbReference type="RuleBase" id="RU003322"/>
    </source>
</evidence>
<dbReference type="GO" id="GO:0005524">
    <property type="term" value="F:ATP binding"/>
    <property type="evidence" value="ECO:0007669"/>
    <property type="project" value="UniProtKB-KW"/>
</dbReference>
<dbReference type="GO" id="GO:0016887">
    <property type="term" value="F:ATP hydrolysis activity"/>
    <property type="evidence" value="ECO:0000318"/>
    <property type="project" value="GO_Central"/>
</dbReference>
<dbReference type="FunFam" id="3.30.30.30:FF:000003">
    <property type="entry name" value="Heat shock protein 9"/>
    <property type="match status" value="1"/>
</dbReference>
<dbReference type="SUPFAM" id="SSF53067">
    <property type="entry name" value="Actin-like ATPase domain"/>
    <property type="match status" value="2"/>
</dbReference>
<dbReference type="EnsemblPlants" id="Pp3c2_12150V3.5">
    <property type="protein sequence ID" value="Pp3c2_12150V3.5"/>
    <property type="gene ID" value="Pp3c2_12150"/>
</dbReference>
<dbReference type="EMBL" id="ABEU02000002">
    <property type="status" value="NOT_ANNOTATED_CDS"/>
    <property type="molecule type" value="Genomic_DNA"/>
</dbReference>
<keyword evidence="2 3" id="KW-0067">ATP-binding</keyword>
<dbReference type="InterPro" id="IPR043129">
    <property type="entry name" value="ATPase_NBD"/>
</dbReference>
<dbReference type="NCBIfam" id="NF001413">
    <property type="entry name" value="PRK00290.1"/>
    <property type="match status" value="1"/>
</dbReference>
<evidence type="ECO:0000313" key="6">
    <source>
        <dbReference type="Proteomes" id="UP000006727"/>
    </source>
</evidence>
<sequence length="791" mass="85020">MASRVPWRRTLTLLQQQQRLRSSQPLAAPCYPSYGSSLLHRLTGRALYSSKGAGSDVIGIDLGTTNSCVAVMEGKMPRVIENSEGARTTPSVVAFTSKGERLVGTPAKRQAVTNPTNTLFGTKRLIGRPFDDPQTQKEAKMVPYKIIRAPNGDAWVEAGGQKYSPSQVGAFVLGKMKDTAESYLGRPVGKAVITVPAYFNDAQRQATKDAGRIAGLDVLRIINEPTAASLSYGMDRKEGLVAVFDLGGGTFDISILEISGGVFEVKATNGDTFLGGEDFDNALLHHLVDDFKKEQGIDLSSDRMALQRLREAAEKAKVELSSTPQTDVNLPFITADASGAKHLNVTLTRSKYEQLVNHLIERTKQPCKDCLKDAGLSAKDVDEVLLVGGMTRMPKVQEVVNSIFSKEPSKGVNPDECVAMGAAIQGGVLRGDVKDILLLDVTPLSLGIETLGGVFTRLITRNTTIPTKKSQVFSTAADGQTQVGVKVLQGEREMAADNKVLGQFDLVGIPPAPRGMPQIEVTFDIDANGIVNVSARDKATGKEQAITIQSSGGLSEADIQKMVKDAELYAQKDQERKALIDAKNDADTTMYSVEKSLNEHKEKLPQDVVDGVQSALAELKSSVDSENVEEIKAKISAAQTASMKIGEALMKNQSGGSSGSGPTGEQAAEAEYEDVKEGKNSVSMFEFEECGKILAGLRKDLNKVGIISRRWCHGPKWMQHLLTSKQRIVVSLPEDPGGGGCVAEMTDRMGGAVVRDSRCVFGTWVQVNVGKLRDRAVTQLEPCAGVPEVPA</sequence>
<reference evidence="5 6" key="1">
    <citation type="journal article" date="2008" name="Science">
        <title>The Physcomitrella genome reveals evolutionary insights into the conquest of land by plants.</title>
        <authorList>
            <person name="Rensing S."/>
            <person name="Lang D."/>
            <person name="Zimmer A."/>
            <person name="Terry A."/>
            <person name="Salamov A."/>
            <person name="Shapiro H."/>
            <person name="Nishiyama T."/>
            <person name="Perroud P.-F."/>
            <person name="Lindquist E."/>
            <person name="Kamisugi Y."/>
            <person name="Tanahashi T."/>
            <person name="Sakakibara K."/>
            <person name="Fujita T."/>
            <person name="Oishi K."/>
            <person name="Shin-I T."/>
            <person name="Kuroki Y."/>
            <person name="Toyoda A."/>
            <person name="Suzuki Y."/>
            <person name="Hashimoto A."/>
            <person name="Yamaguchi K."/>
            <person name="Sugano A."/>
            <person name="Kohara Y."/>
            <person name="Fujiyama A."/>
            <person name="Anterola A."/>
            <person name="Aoki S."/>
            <person name="Ashton N."/>
            <person name="Barbazuk W.B."/>
            <person name="Barker E."/>
            <person name="Bennetzen J."/>
            <person name="Bezanilla M."/>
            <person name="Blankenship R."/>
            <person name="Cho S.H."/>
            <person name="Dutcher S."/>
            <person name="Estelle M."/>
            <person name="Fawcett J.A."/>
            <person name="Gundlach H."/>
            <person name="Hanada K."/>
            <person name="Heyl A."/>
            <person name="Hicks K.A."/>
            <person name="Hugh J."/>
            <person name="Lohr M."/>
            <person name="Mayer K."/>
            <person name="Melkozernov A."/>
            <person name="Murata T."/>
            <person name="Nelson D."/>
            <person name="Pils B."/>
            <person name="Prigge M."/>
            <person name="Reiss B."/>
            <person name="Renner T."/>
            <person name="Rombauts S."/>
            <person name="Rushton P."/>
            <person name="Sanderfoot A."/>
            <person name="Schween G."/>
            <person name="Shiu S.-H."/>
            <person name="Stueber K."/>
            <person name="Theodoulou F.L."/>
            <person name="Tu H."/>
            <person name="Van de Peer Y."/>
            <person name="Verrier P.J."/>
            <person name="Waters E."/>
            <person name="Wood A."/>
            <person name="Yang L."/>
            <person name="Cove D."/>
            <person name="Cuming A."/>
            <person name="Hasebe M."/>
            <person name="Lucas S."/>
            <person name="Mishler D.B."/>
            <person name="Reski R."/>
            <person name="Grigoriev I."/>
            <person name="Quatrano R.S."/>
            <person name="Boore J.L."/>
        </authorList>
    </citation>
    <scope>NUCLEOTIDE SEQUENCE [LARGE SCALE GENOMIC DNA]</scope>
    <source>
        <strain evidence="5 6">cv. Gransden 2004</strain>
    </source>
</reference>
<dbReference type="GO" id="GO:0044183">
    <property type="term" value="F:protein folding chaperone"/>
    <property type="evidence" value="ECO:0000318"/>
    <property type="project" value="GO_Central"/>
</dbReference>
<dbReference type="InterPro" id="IPR012725">
    <property type="entry name" value="Chaperone_DnaK"/>
</dbReference>
<dbReference type="AlphaFoldDB" id="A0A7I4FJL9"/>
<dbReference type="Proteomes" id="UP000006727">
    <property type="component" value="Chromosome 2"/>
</dbReference>
<dbReference type="PROSITE" id="PS00297">
    <property type="entry name" value="HSP70_1"/>
    <property type="match status" value="1"/>
</dbReference>
<gene>
    <name evidence="5" type="primary">LOC112275610</name>
</gene>
<dbReference type="PROSITE" id="PS01036">
    <property type="entry name" value="HSP70_3"/>
    <property type="match status" value="1"/>
</dbReference>
<protein>
    <submittedName>
        <fullName evidence="5">Uncharacterized protein</fullName>
    </submittedName>
</protein>
<dbReference type="SUPFAM" id="SSF100920">
    <property type="entry name" value="Heat shock protein 70kD (HSP70), peptide-binding domain"/>
    <property type="match status" value="1"/>
</dbReference>
<dbReference type="Gene3D" id="3.90.640.10">
    <property type="entry name" value="Actin, Chain A, domain 4"/>
    <property type="match status" value="1"/>
</dbReference>
<dbReference type="InParanoid" id="A0A7I4FJL9"/>
<organism evidence="5 6">
    <name type="scientific">Physcomitrium patens</name>
    <name type="common">Spreading-leaved earth moss</name>
    <name type="synonym">Physcomitrella patens</name>
    <dbReference type="NCBI Taxonomy" id="3218"/>
    <lineage>
        <taxon>Eukaryota</taxon>
        <taxon>Viridiplantae</taxon>
        <taxon>Streptophyta</taxon>
        <taxon>Embryophyta</taxon>
        <taxon>Bryophyta</taxon>
        <taxon>Bryophytina</taxon>
        <taxon>Bryopsida</taxon>
        <taxon>Funariidae</taxon>
        <taxon>Funariales</taxon>
        <taxon>Funariaceae</taxon>
        <taxon>Physcomitrium</taxon>
    </lineage>
</organism>
<dbReference type="PANTHER" id="PTHR19375">
    <property type="entry name" value="HEAT SHOCK PROTEIN 70KDA"/>
    <property type="match status" value="1"/>
</dbReference>
<reference evidence="5 6" key="2">
    <citation type="journal article" date="2018" name="Plant J.">
        <title>The Physcomitrella patens chromosome-scale assembly reveals moss genome structure and evolution.</title>
        <authorList>
            <person name="Lang D."/>
            <person name="Ullrich K.K."/>
            <person name="Murat F."/>
            <person name="Fuchs J."/>
            <person name="Jenkins J."/>
            <person name="Haas F.B."/>
            <person name="Piednoel M."/>
            <person name="Gundlach H."/>
            <person name="Van Bel M."/>
            <person name="Meyberg R."/>
            <person name="Vives C."/>
            <person name="Morata J."/>
            <person name="Symeonidi A."/>
            <person name="Hiss M."/>
            <person name="Muchero W."/>
            <person name="Kamisugi Y."/>
            <person name="Saleh O."/>
            <person name="Blanc G."/>
            <person name="Decker E.L."/>
            <person name="van Gessel N."/>
            <person name="Grimwood J."/>
            <person name="Hayes R.D."/>
            <person name="Graham S.W."/>
            <person name="Gunter L.E."/>
            <person name="McDaniel S.F."/>
            <person name="Hoernstein S.N.W."/>
            <person name="Larsson A."/>
            <person name="Li F.W."/>
            <person name="Perroud P.F."/>
            <person name="Phillips J."/>
            <person name="Ranjan P."/>
            <person name="Rokshar D.S."/>
            <person name="Rothfels C.J."/>
            <person name="Schneider L."/>
            <person name="Shu S."/>
            <person name="Stevenson D.W."/>
            <person name="Thummler F."/>
            <person name="Tillich M."/>
            <person name="Villarreal Aguilar J.C."/>
            <person name="Widiez T."/>
            <person name="Wong G.K."/>
            <person name="Wymore A."/>
            <person name="Zhang Y."/>
            <person name="Zimmer A.D."/>
            <person name="Quatrano R.S."/>
            <person name="Mayer K.F.X."/>
            <person name="Goodstein D."/>
            <person name="Casacuberta J.M."/>
            <person name="Vandepoele K."/>
            <person name="Reski R."/>
            <person name="Cuming A.C."/>
            <person name="Tuskan G.A."/>
            <person name="Maumus F."/>
            <person name="Salse J."/>
            <person name="Schmutz J."/>
            <person name="Rensing S.A."/>
        </authorList>
    </citation>
    <scope>NUCLEOTIDE SEQUENCE [LARGE SCALE GENOMIC DNA]</scope>
    <source>
        <strain evidence="5 6">cv. Gransden 2004</strain>
    </source>
</reference>
<dbReference type="Gene3D" id="2.60.34.10">
    <property type="entry name" value="Substrate Binding Domain Of DNAk, Chain A, domain 1"/>
    <property type="match status" value="1"/>
</dbReference>
<dbReference type="GO" id="GO:0031072">
    <property type="term" value="F:heat shock protein binding"/>
    <property type="evidence" value="ECO:0000318"/>
    <property type="project" value="GO_Central"/>
</dbReference>
<feature type="region of interest" description="Disordered" evidence="4">
    <location>
        <begin position="651"/>
        <end position="670"/>
    </location>
</feature>
<dbReference type="GO" id="GO:0005737">
    <property type="term" value="C:cytoplasm"/>
    <property type="evidence" value="ECO:0000318"/>
    <property type="project" value="GO_Central"/>
</dbReference>
<dbReference type="GO" id="GO:0016226">
    <property type="term" value="P:iron-sulfur cluster assembly"/>
    <property type="evidence" value="ECO:0000318"/>
    <property type="project" value="GO_Central"/>
</dbReference>
<dbReference type="GO" id="GO:0009408">
    <property type="term" value="P:response to heat"/>
    <property type="evidence" value="ECO:0007669"/>
    <property type="project" value="UniProtKB-ARBA"/>
</dbReference>
<dbReference type="PRINTS" id="PR00301">
    <property type="entry name" value="HEATSHOCK70"/>
</dbReference>
<dbReference type="FunFam" id="2.60.34.10:FF:000014">
    <property type="entry name" value="Chaperone protein DnaK HSP70"/>
    <property type="match status" value="1"/>
</dbReference>
<evidence type="ECO:0000256" key="4">
    <source>
        <dbReference type="SAM" id="MobiDB-lite"/>
    </source>
</evidence>
<dbReference type="FunFam" id="3.30.420.40:FF:000004">
    <property type="entry name" value="Molecular chaperone DnaK"/>
    <property type="match status" value="1"/>
</dbReference>
<evidence type="ECO:0000256" key="1">
    <source>
        <dbReference type="ARBA" id="ARBA00022741"/>
    </source>
</evidence>
<accession>A0A7I4FJL9</accession>
<dbReference type="FunCoup" id="A0A7I4FJL9">
    <property type="interactions" value="3362"/>
</dbReference>
<dbReference type="SUPFAM" id="SSF100934">
    <property type="entry name" value="Heat shock protein 70kD (HSP70), C-terminal subdomain"/>
    <property type="match status" value="1"/>
</dbReference>
<name>A0A7I4FJL9_PHYPA</name>
<dbReference type="NCBIfam" id="TIGR02350">
    <property type="entry name" value="prok_dnaK"/>
    <property type="match status" value="1"/>
</dbReference>
<proteinExistence type="inferred from homology"/>
<reference evidence="5" key="3">
    <citation type="submission" date="2020-12" db="UniProtKB">
        <authorList>
            <consortium name="EnsemblPlants"/>
        </authorList>
    </citation>
    <scope>IDENTIFICATION</scope>
</reference>
<evidence type="ECO:0000313" key="5">
    <source>
        <dbReference type="EnsemblPlants" id="Pp3c2_12150V3.5"/>
    </source>
</evidence>
<dbReference type="FunFam" id="3.90.640.10:FF:000003">
    <property type="entry name" value="Molecular chaperone DnaK"/>
    <property type="match status" value="1"/>
</dbReference>
<dbReference type="Gramene" id="Pp3c2_12150V3.5">
    <property type="protein sequence ID" value="Pp3c2_12150V3.5"/>
    <property type="gene ID" value="Pp3c2_12150"/>
</dbReference>
<comment type="similarity">
    <text evidence="3">Belongs to the heat shock protein 70 family.</text>
</comment>
<dbReference type="GO" id="GO:0140662">
    <property type="term" value="F:ATP-dependent protein folding chaperone"/>
    <property type="evidence" value="ECO:0007669"/>
    <property type="project" value="InterPro"/>
</dbReference>
<dbReference type="Pfam" id="PF00012">
    <property type="entry name" value="HSP70"/>
    <property type="match status" value="1"/>
</dbReference>
<keyword evidence="1 3" id="KW-0547">Nucleotide-binding</keyword>
<dbReference type="PROSITE" id="PS00329">
    <property type="entry name" value="HSP70_2"/>
    <property type="match status" value="1"/>
</dbReference>
<dbReference type="InterPro" id="IPR029047">
    <property type="entry name" value="HSP70_peptide-bd_sf"/>
</dbReference>
<dbReference type="CDD" id="cd11733">
    <property type="entry name" value="ASKHA_NBD_HSP70_HSPA9"/>
    <property type="match status" value="1"/>
</dbReference>
<dbReference type="FunFam" id="1.20.1270.10:FF:000001">
    <property type="entry name" value="Molecular chaperone DnaK"/>
    <property type="match status" value="1"/>
</dbReference>
<dbReference type="GO" id="GO:0005739">
    <property type="term" value="C:mitochondrion"/>
    <property type="evidence" value="ECO:0000318"/>
    <property type="project" value="GO_Central"/>
</dbReference>
<dbReference type="GO" id="GO:0042026">
    <property type="term" value="P:protein refolding"/>
    <property type="evidence" value="ECO:0000318"/>
    <property type="project" value="GO_Central"/>
</dbReference>
<dbReference type="HAMAP" id="MF_00332">
    <property type="entry name" value="DnaK"/>
    <property type="match status" value="1"/>
</dbReference>
<dbReference type="InterPro" id="IPR018181">
    <property type="entry name" value="Heat_shock_70_CS"/>
</dbReference>
<dbReference type="InterPro" id="IPR029048">
    <property type="entry name" value="HSP70_C_sf"/>
</dbReference>
<dbReference type="Gene3D" id="3.30.420.40">
    <property type="match status" value="2"/>
</dbReference>
<evidence type="ECO:0000256" key="2">
    <source>
        <dbReference type="ARBA" id="ARBA00022840"/>
    </source>
</evidence>
<dbReference type="InterPro" id="IPR013126">
    <property type="entry name" value="Hsp_70_fam"/>
</dbReference>